<keyword evidence="8 12" id="KW-0963">Cytoplasm</keyword>
<evidence type="ECO:0000256" key="2">
    <source>
        <dbReference type="ARBA" id="ARBA00003968"/>
    </source>
</evidence>
<dbReference type="Pfam" id="PF00156">
    <property type="entry name" value="Pribosyltran"/>
    <property type="match status" value="1"/>
</dbReference>
<dbReference type="NCBIfam" id="NF002633">
    <property type="entry name" value="PRK02304.1-2"/>
    <property type="match status" value="1"/>
</dbReference>
<reference evidence="14" key="1">
    <citation type="submission" date="2020-08" db="EMBL/GenBank/DDBJ databases">
        <title>Genomic insights into the carbon and energy metabolism of the first obligate autotrophic acetogenic bacterium Aceticella autotrophica gen. nov., sp. nov.</title>
        <authorList>
            <person name="Toshchakov S.V."/>
            <person name="Elcheninov A.G."/>
            <person name="Kublanov I.V."/>
            <person name="Frolov E.N."/>
            <person name="Lebedinsky A.V."/>
        </authorList>
    </citation>
    <scope>NUCLEOTIDE SEQUENCE</scope>
    <source>
        <strain evidence="14">3443-3Ac</strain>
    </source>
</reference>
<proteinExistence type="inferred from homology"/>
<evidence type="ECO:0000256" key="6">
    <source>
        <dbReference type="ARBA" id="ARBA00011738"/>
    </source>
</evidence>
<comment type="pathway">
    <text evidence="4 12">Purine metabolism; AMP biosynthesis via salvage pathway; AMP from adenine: step 1/1.</text>
</comment>
<evidence type="ECO:0000256" key="4">
    <source>
        <dbReference type="ARBA" id="ARBA00004659"/>
    </source>
</evidence>
<dbReference type="RefSeq" id="WP_284679383.1">
    <property type="nucleotide sequence ID" value="NZ_CP060096.1"/>
</dbReference>
<dbReference type="InterPro" id="IPR050054">
    <property type="entry name" value="UPRTase/APRTase"/>
</dbReference>
<dbReference type="HAMAP" id="MF_00004">
    <property type="entry name" value="Aden_phosphoribosyltr"/>
    <property type="match status" value="1"/>
</dbReference>
<dbReference type="InterPro" id="IPR005764">
    <property type="entry name" value="Ade_phspho_trans"/>
</dbReference>
<dbReference type="NCBIfam" id="NF002634">
    <property type="entry name" value="PRK02304.1-3"/>
    <property type="match status" value="1"/>
</dbReference>
<dbReference type="GO" id="GO:0002055">
    <property type="term" value="F:adenine binding"/>
    <property type="evidence" value="ECO:0007669"/>
    <property type="project" value="TreeGrafter"/>
</dbReference>
<evidence type="ECO:0000313" key="15">
    <source>
        <dbReference type="Proteomes" id="UP000671913"/>
    </source>
</evidence>
<dbReference type="NCBIfam" id="NF002636">
    <property type="entry name" value="PRK02304.1-5"/>
    <property type="match status" value="1"/>
</dbReference>
<dbReference type="GO" id="GO:0005737">
    <property type="term" value="C:cytoplasm"/>
    <property type="evidence" value="ECO:0007669"/>
    <property type="project" value="UniProtKB-SubCell"/>
</dbReference>
<gene>
    <name evidence="12" type="primary">apt</name>
    <name evidence="14" type="ORF">ACETAC_07295</name>
</gene>
<dbReference type="SUPFAM" id="SSF53271">
    <property type="entry name" value="PRTase-like"/>
    <property type="match status" value="1"/>
</dbReference>
<evidence type="ECO:0000256" key="10">
    <source>
        <dbReference type="ARBA" id="ARBA00022679"/>
    </source>
</evidence>
<sequence>MTLDAVKSLIREIPDFPKKGIDFKDITPVLRDKEAFNYSINMLAKALEGKNIDLIAGSEARGFIFGAPLAYKMGVGFIPVRKPRKLPPTTIKYEYELEYGIDALEMQKDAIQKGQRIIIVDDLLATGGTAYAVLKLIEQLGGIVDSLLFLIELTSLNGRKKLDGYDIISLIKY</sequence>
<dbReference type="GO" id="GO:0003999">
    <property type="term" value="F:adenine phosphoribosyltransferase activity"/>
    <property type="evidence" value="ECO:0007669"/>
    <property type="project" value="UniProtKB-UniRule"/>
</dbReference>
<dbReference type="EC" id="2.4.2.7" evidence="7 12"/>
<evidence type="ECO:0000256" key="7">
    <source>
        <dbReference type="ARBA" id="ARBA00011893"/>
    </source>
</evidence>
<keyword evidence="10 12" id="KW-0808">Transferase</keyword>
<comment type="catalytic activity">
    <reaction evidence="1 12">
        <text>AMP + diphosphate = 5-phospho-alpha-D-ribose 1-diphosphate + adenine</text>
        <dbReference type="Rhea" id="RHEA:16609"/>
        <dbReference type="ChEBI" id="CHEBI:16708"/>
        <dbReference type="ChEBI" id="CHEBI:33019"/>
        <dbReference type="ChEBI" id="CHEBI:58017"/>
        <dbReference type="ChEBI" id="CHEBI:456215"/>
        <dbReference type="EC" id="2.4.2.7"/>
    </reaction>
</comment>
<dbReference type="Proteomes" id="UP000671913">
    <property type="component" value="Chromosome"/>
</dbReference>
<feature type="domain" description="Phosphoribosyltransferase" evidence="13">
    <location>
        <begin position="46"/>
        <end position="141"/>
    </location>
</feature>
<comment type="subcellular location">
    <subcellularLocation>
        <location evidence="3 12">Cytoplasm</location>
    </subcellularLocation>
</comment>
<evidence type="ECO:0000313" key="14">
    <source>
        <dbReference type="EMBL" id="QSZ26703.1"/>
    </source>
</evidence>
<dbReference type="CDD" id="cd06223">
    <property type="entry name" value="PRTases_typeI"/>
    <property type="match status" value="1"/>
</dbReference>
<dbReference type="GO" id="GO:0006166">
    <property type="term" value="P:purine ribonucleoside salvage"/>
    <property type="evidence" value="ECO:0007669"/>
    <property type="project" value="UniProtKB-UniRule"/>
</dbReference>
<keyword evidence="15" id="KW-1185">Reference proteome</keyword>
<evidence type="ECO:0000256" key="11">
    <source>
        <dbReference type="ARBA" id="ARBA00022726"/>
    </source>
</evidence>
<dbReference type="AlphaFoldDB" id="A0A975AUJ1"/>
<evidence type="ECO:0000256" key="8">
    <source>
        <dbReference type="ARBA" id="ARBA00022490"/>
    </source>
</evidence>
<evidence type="ECO:0000256" key="5">
    <source>
        <dbReference type="ARBA" id="ARBA00008391"/>
    </source>
</evidence>
<dbReference type="Gene3D" id="3.40.50.2020">
    <property type="match status" value="1"/>
</dbReference>
<evidence type="ECO:0000256" key="9">
    <source>
        <dbReference type="ARBA" id="ARBA00022676"/>
    </source>
</evidence>
<dbReference type="GO" id="GO:0044209">
    <property type="term" value="P:AMP salvage"/>
    <property type="evidence" value="ECO:0007669"/>
    <property type="project" value="UniProtKB-UniRule"/>
</dbReference>
<dbReference type="EMBL" id="CP060096">
    <property type="protein sequence ID" value="QSZ26703.1"/>
    <property type="molecule type" value="Genomic_DNA"/>
</dbReference>
<dbReference type="FunFam" id="3.40.50.2020:FF:000004">
    <property type="entry name" value="Adenine phosphoribosyltransferase"/>
    <property type="match status" value="1"/>
</dbReference>
<dbReference type="PANTHER" id="PTHR32315:SF3">
    <property type="entry name" value="ADENINE PHOSPHORIBOSYLTRANSFERASE"/>
    <property type="match status" value="1"/>
</dbReference>
<evidence type="ECO:0000256" key="12">
    <source>
        <dbReference type="HAMAP-Rule" id="MF_00004"/>
    </source>
</evidence>
<name>A0A975AUJ1_9THEO</name>
<evidence type="ECO:0000256" key="1">
    <source>
        <dbReference type="ARBA" id="ARBA00000868"/>
    </source>
</evidence>
<keyword evidence="11 12" id="KW-0660">Purine salvage</keyword>
<dbReference type="KEGG" id="aaut:ACETAC_07295"/>
<dbReference type="GO" id="GO:0006168">
    <property type="term" value="P:adenine salvage"/>
    <property type="evidence" value="ECO:0007669"/>
    <property type="project" value="InterPro"/>
</dbReference>
<evidence type="ECO:0000256" key="3">
    <source>
        <dbReference type="ARBA" id="ARBA00004496"/>
    </source>
</evidence>
<dbReference type="InterPro" id="IPR000836">
    <property type="entry name" value="PRTase_dom"/>
</dbReference>
<dbReference type="InterPro" id="IPR029057">
    <property type="entry name" value="PRTase-like"/>
</dbReference>
<comment type="function">
    <text evidence="2 12">Catalyzes a salvage reaction resulting in the formation of AMP, that is energically less costly than de novo synthesis.</text>
</comment>
<keyword evidence="9 12" id="KW-0328">Glycosyltransferase</keyword>
<accession>A0A975AUJ1</accession>
<organism evidence="14 15">
    <name type="scientific">Aceticella autotrophica</name>
    <dbReference type="NCBI Taxonomy" id="2755338"/>
    <lineage>
        <taxon>Bacteria</taxon>
        <taxon>Bacillati</taxon>
        <taxon>Bacillota</taxon>
        <taxon>Clostridia</taxon>
        <taxon>Thermoanaerobacterales</taxon>
        <taxon>Thermoanaerobacteraceae</taxon>
        <taxon>Aceticella</taxon>
    </lineage>
</organism>
<dbReference type="GO" id="GO:0016208">
    <property type="term" value="F:AMP binding"/>
    <property type="evidence" value="ECO:0007669"/>
    <property type="project" value="TreeGrafter"/>
</dbReference>
<protein>
    <recommendedName>
        <fullName evidence="7 12">Adenine phosphoribosyltransferase</fullName>
        <shortName evidence="12">APRT</shortName>
        <ecNumber evidence="7 12">2.4.2.7</ecNumber>
    </recommendedName>
</protein>
<dbReference type="NCBIfam" id="TIGR01090">
    <property type="entry name" value="apt"/>
    <property type="match status" value="1"/>
</dbReference>
<evidence type="ECO:0000259" key="13">
    <source>
        <dbReference type="Pfam" id="PF00156"/>
    </source>
</evidence>
<dbReference type="PANTHER" id="PTHR32315">
    <property type="entry name" value="ADENINE PHOSPHORIBOSYLTRANSFERASE"/>
    <property type="match status" value="1"/>
</dbReference>
<comment type="similarity">
    <text evidence="5 12">Belongs to the purine/pyrimidine phosphoribosyltransferase family.</text>
</comment>
<comment type="subunit">
    <text evidence="6 12">Homodimer.</text>
</comment>